<feature type="transmembrane region" description="Helical" evidence="1">
    <location>
        <begin position="62"/>
        <end position="82"/>
    </location>
</feature>
<reference evidence="3" key="2">
    <citation type="submission" date="2020-10" db="UniProtKB">
        <authorList>
            <consortium name="WormBaseParasite"/>
        </authorList>
    </citation>
    <scope>IDENTIFICATION</scope>
</reference>
<evidence type="ECO:0000313" key="3">
    <source>
        <dbReference type="WBParaSite" id="Pan_g9018.t1"/>
    </source>
</evidence>
<keyword evidence="1" id="KW-0812">Transmembrane</keyword>
<sequence>MKLEALPVLAERQPRVFDDEIVKISSNVVKYFCEVYLPSVGVATSLQWFNKYFHTFNHLSKALWIVFALLLGAQIILTWLFAKKSALFICCYVLSAALSAIGSLGSIYQGFDNEATDAQHHAVIWLFGFVLGTNSVYFVDTDPWILTAYNLWV</sequence>
<evidence type="ECO:0000313" key="2">
    <source>
        <dbReference type="Proteomes" id="UP000492821"/>
    </source>
</evidence>
<evidence type="ECO:0000256" key="1">
    <source>
        <dbReference type="SAM" id="Phobius"/>
    </source>
</evidence>
<dbReference type="AlphaFoldDB" id="A0A7E5A212"/>
<dbReference type="WBParaSite" id="Pan_g9018.t1">
    <property type="protein sequence ID" value="Pan_g9018.t1"/>
    <property type="gene ID" value="Pan_g9018"/>
</dbReference>
<name>A0A7E5A212_PANRE</name>
<keyword evidence="1" id="KW-0472">Membrane</keyword>
<dbReference type="Proteomes" id="UP000492821">
    <property type="component" value="Unassembled WGS sequence"/>
</dbReference>
<feature type="transmembrane region" description="Helical" evidence="1">
    <location>
        <begin position="122"/>
        <end position="139"/>
    </location>
</feature>
<organism evidence="2 3">
    <name type="scientific">Panagrellus redivivus</name>
    <name type="common">Microworm</name>
    <dbReference type="NCBI Taxonomy" id="6233"/>
    <lineage>
        <taxon>Eukaryota</taxon>
        <taxon>Metazoa</taxon>
        <taxon>Ecdysozoa</taxon>
        <taxon>Nematoda</taxon>
        <taxon>Chromadorea</taxon>
        <taxon>Rhabditida</taxon>
        <taxon>Tylenchina</taxon>
        <taxon>Panagrolaimomorpha</taxon>
        <taxon>Panagrolaimoidea</taxon>
        <taxon>Panagrolaimidae</taxon>
        <taxon>Panagrellus</taxon>
    </lineage>
</organism>
<protein>
    <submittedName>
        <fullName evidence="3">Glycerophosphocholine acyltransferase 1</fullName>
    </submittedName>
</protein>
<accession>A0A7E5A212</accession>
<proteinExistence type="predicted"/>
<reference evidence="2" key="1">
    <citation type="journal article" date="2013" name="Genetics">
        <title>The draft genome and transcriptome of Panagrellus redivivus are shaped by the harsh demands of a free-living lifestyle.</title>
        <authorList>
            <person name="Srinivasan J."/>
            <person name="Dillman A.R."/>
            <person name="Macchietto M.G."/>
            <person name="Heikkinen L."/>
            <person name="Lakso M."/>
            <person name="Fracchia K.M."/>
            <person name="Antoshechkin I."/>
            <person name="Mortazavi A."/>
            <person name="Wong G."/>
            <person name="Sternberg P.W."/>
        </authorList>
    </citation>
    <scope>NUCLEOTIDE SEQUENCE [LARGE SCALE GENOMIC DNA]</scope>
    <source>
        <strain evidence="2">MT8872</strain>
    </source>
</reference>
<keyword evidence="2" id="KW-1185">Reference proteome</keyword>
<keyword evidence="1" id="KW-1133">Transmembrane helix</keyword>
<feature type="transmembrane region" description="Helical" evidence="1">
    <location>
        <begin position="89"/>
        <end position="110"/>
    </location>
</feature>